<sequence length="131" mass="13913">MRGSKLVVSSVDPQLALAGDRDLLYAAVGNLLQNALKFTHPHTEVTLNAYAVADRVLIDVKDHCGGLPVGSVETMFQPFKQHSADKSGLGLGLLIARKSVESFGGTLSVSDMPGIGCVFTMSIPRYSMPPL</sequence>
<evidence type="ECO:0000256" key="1">
    <source>
        <dbReference type="ARBA" id="ARBA00000085"/>
    </source>
</evidence>
<dbReference type="InterPro" id="IPR003594">
    <property type="entry name" value="HATPase_dom"/>
</dbReference>
<dbReference type="SMART" id="SM00387">
    <property type="entry name" value="HATPase_c"/>
    <property type="match status" value="1"/>
</dbReference>
<gene>
    <name evidence="5" type="ORF">BSU04_07570</name>
</gene>
<evidence type="ECO:0000313" key="5">
    <source>
        <dbReference type="EMBL" id="OXC79298.1"/>
    </source>
</evidence>
<dbReference type="Proteomes" id="UP000214720">
    <property type="component" value="Unassembled WGS sequence"/>
</dbReference>
<evidence type="ECO:0000259" key="4">
    <source>
        <dbReference type="PROSITE" id="PS50109"/>
    </source>
</evidence>
<dbReference type="EMBL" id="MTHB01000044">
    <property type="protein sequence ID" value="OXC79298.1"/>
    <property type="molecule type" value="Genomic_DNA"/>
</dbReference>
<dbReference type="EC" id="2.7.13.3" evidence="2"/>
<organism evidence="5 6">
    <name type="scientific">Caballeronia sordidicola</name>
    <name type="common">Burkholderia sordidicola</name>
    <dbReference type="NCBI Taxonomy" id="196367"/>
    <lineage>
        <taxon>Bacteria</taxon>
        <taxon>Pseudomonadati</taxon>
        <taxon>Pseudomonadota</taxon>
        <taxon>Betaproteobacteria</taxon>
        <taxon>Burkholderiales</taxon>
        <taxon>Burkholderiaceae</taxon>
        <taxon>Caballeronia</taxon>
    </lineage>
</organism>
<reference evidence="6" key="1">
    <citation type="submission" date="2017-01" db="EMBL/GenBank/DDBJ databases">
        <title>Genome Analysis of Deinococcus marmoris KOPRI26562.</title>
        <authorList>
            <person name="Kim J.H."/>
            <person name="Oh H.-M."/>
        </authorList>
    </citation>
    <scope>NUCLEOTIDE SEQUENCE [LARGE SCALE GENOMIC DNA]</scope>
    <source>
        <strain evidence="6">PAMC 26633</strain>
    </source>
</reference>
<dbReference type="PANTHER" id="PTHR43547">
    <property type="entry name" value="TWO-COMPONENT HISTIDINE KINASE"/>
    <property type="match status" value="1"/>
</dbReference>
<dbReference type="Pfam" id="PF02518">
    <property type="entry name" value="HATPase_c"/>
    <property type="match status" value="1"/>
</dbReference>
<keyword evidence="3" id="KW-0597">Phosphoprotein</keyword>
<evidence type="ECO:0000313" key="6">
    <source>
        <dbReference type="Proteomes" id="UP000214720"/>
    </source>
</evidence>
<name>A0A226X8Y1_CABSO</name>
<comment type="caution">
    <text evidence="5">The sequence shown here is derived from an EMBL/GenBank/DDBJ whole genome shotgun (WGS) entry which is preliminary data.</text>
</comment>
<dbReference type="InterPro" id="IPR004358">
    <property type="entry name" value="Sig_transdc_His_kin-like_C"/>
</dbReference>
<comment type="catalytic activity">
    <reaction evidence="1">
        <text>ATP + protein L-histidine = ADP + protein N-phospho-L-histidine.</text>
        <dbReference type="EC" id="2.7.13.3"/>
    </reaction>
</comment>
<dbReference type="AlphaFoldDB" id="A0A226X8Y1"/>
<dbReference type="PROSITE" id="PS50109">
    <property type="entry name" value="HIS_KIN"/>
    <property type="match status" value="1"/>
</dbReference>
<dbReference type="InterPro" id="IPR005467">
    <property type="entry name" value="His_kinase_dom"/>
</dbReference>
<accession>A0A226X8Y1</accession>
<proteinExistence type="predicted"/>
<dbReference type="PRINTS" id="PR00344">
    <property type="entry name" value="BCTRLSENSOR"/>
</dbReference>
<evidence type="ECO:0000256" key="2">
    <source>
        <dbReference type="ARBA" id="ARBA00012438"/>
    </source>
</evidence>
<dbReference type="Gene3D" id="3.30.565.10">
    <property type="entry name" value="Histidine kinase-like ATPase, C-terminal domain"/>
    <property type="match status" value="1"/>
</dbReference>
<dbReference type="GO" id="GO:0000155">
    <property type="term" value="F:phosphorelay sensor kinase activity"/>
    <property type="evidence" value="ECO:0007669"/>
    <property type="project" value="TreeGrafter"/>
</dbReference>
<protein>
    <recommendedName>
        <fullName evidence="2">histidine kinase</fullName>
        <ecNumber evidence="2">2.7.13.3</ecNumber>
    </recommendedName>
</protein>
<dbReference type="SUPFAM" id="SSF55874">
    <property type="entry name" value="ATPase domain of HSP90 chaperone/DNA topoisomerase II/histidine kinase"/>
    <property type="match status" value="1"/>
</dbReference>
<dbReference type="InterPro" id="IPR036890">
    <property type="entry name" value="HATPase_C_sf"/>
</dbReference>
<dbReference type="PANTHER" id="PTHR43547:SF2">
    <property type="entry name" value="HYBRID SIGNAL TRANSDUCTION HISTIDINE KINASE C"/>
    <property type="match status" value="1"/>
</dbReference>
<feature type="domain" description="Histidine kinase" evidence="4">
    <location>
        <begin position="1"/>
        <end position="127"/>
    </location>
</feature>
<evidence type="ECO:0000256" key="3">
    <source>
        <dbReference type="ARBA" id="ARBA00022553"/>
    </source>
</evidence>